<keyword evidence="6" id="KW-1185">Reference proteome</keyword>
<feature type="domain" description="Cytochrome b5 heme-binding" evidence="5">
    <location>
        <begin position="4"/>
        <end position="82"/>
    </location>
</feature>
<dbReference type="RefSeq" id="XP_052749868.1">
    <property type="nucleotide sequence ID" value="XM_052893908.1"/>
</dbReference>
<name>A0ABM3MEM5_GALME</name>
<gene>
    <name evidence="7" type="primary">LOC113515324</name>
</gene>
<dbReference type="GeneID" id="113515324"/>
<evidence type="ECO:0000256" key="4">
    <source>
        <dbReference type="ARBA" id="ARBA00038168"/>
    </source>
</evidence>
<proteinExistence type="inferred from homology"/>
<sequence>MGEDSRYTWAEVATHNGKNSSSIWIVYKDSIFDVTNYIHEHPDGPDSILDVAGKDATKDFDSAGHSGDARQILAKLKIGEIVEEEKKYDANGKKKKKVVQVPPEKERRSCCNIITCGLIG</sequence>
<dbReference type="SMART" id="SM01117">
    <property type="entry name" value="Cyt-b5"/>
    <property type="match status" value="1"/>
</dbReference>
<dbReference type="PROSITE" id="PS50255">
    <property type="entry name" value="CYTOCHROME_B5_2"/>
    <property type="match status" value="1"/>
</dbReference>
<dbReference type="SUPFAM" id="SSF55856">
    <property type="entry name" value="Cytochrome b5-like heme/steroid binding domain"/>
    <property type="match status" value="1"/>
</dbReference>
<keyword evidence="1" id="KW-0349">Heme</keyword>
<evidence type="ECO:0000313" key="7">
    <source>
        <dbReference type="RefSeq" id="XP_052749868.1"/>
    </source>
</evidence>
<dbReference type="InterPro" id="IPR036400">
    <property type="entry name" value="Cyt_B5-like_heme/steroid_sf"/>
</dbReference>
<reference evidence="7" key="1">
    <citation type="submission" date="2025-08" db="UniProtKB">
        <authorList>
            <consortium name="RefSeq"/>
        </authorList>
    </citation>
    <scope>IDENTIFICATION</scope>
    <source>
        <tissue evidence="7">Whole larvae</tissue>
    </source>
</reference>
<dbReference type="PANTHER" id="PTHR19359">
    <property type="entry name" value="CYTOCHROME B5"/>
    <property type="match status" value="1"/>
</dbReference>
<evidence type="ECO:0000256" key="3">
    <source>
        <dbReference type="ARBA" id="ARBA00023004"/>
    </source>
</evidence>
<evidence type="ECO:0000259" key="5">
    <source>
        <dbReference type="PROSITE" id="PS50255"/>
    </source>
</evidence>
<accession>A0ABM3MEM5</accession>
<keyword evidence="2" id="KW-0479">Metal-binding</keyword>
<dbReference type="InterPro" id="IPR001199">
    <property type="entry name" value="Cyt_B5-like_heme/steroid-bd"/>
</dbReference>
<comment type="similarity">
    <text evidence="4">Belongs to the cytochrome b5 family.</text>
</comment>
<organism evidence="6 7">
    <name type="scientific">Galleria mellonella</name>
    <name type="common">Greater wax moth</name>
    <dbReference type="NCBI Taxonomy" id="7137"/>
    <lineage>
        <taxon>Eukaryota</taxon>
        <taxon>Metazoa</taxon>
        <taxon>Ecdysozoa</taxon>
        <taxon>Arthropoda</taxon>
        <taxon>Hexapoda</taxon>
        <taxon>Insecta</taxon>
        <taxon>Pterygota</taxon>
        <taxon>Neoptera</taxon>
        <taxon>Endopterygota</taxon>
        <taxon>Lepidoptera</taxon>
        <taxon>Glossata</taxon>
        <taxon>Ditrysia</taxon>
        <taxon>Pyraloidea</taxon>
        <taxon>Pyralidae</taxon>
        <taxon>Galleriinae</taxon>
        <taxon>Galleria</taxon>
    </lineage>
</organism>
<evidence type="ECO:0000313" key="6">
    <source>
        <dbReference type="Proteomes" id="UP001652740"/>
    </source>
</evidence>
<dbReference type="PRINTS" id="PR00363">
    <property type="entry name" value="CYTOCHROMEB5"/>
</dbReference>
<protein>
    <submittedName>
        <fullName evidence="7">Cytochrome b5-like</fullName>
    </submittedName>
</protein>
<evidence type="ECO:0000256" key="1">
    <source>
        <dbReference type="ARBA" id="ARBA00022617"/>
    </source>
</evidence>
<dbReference type="Pfam" id="PF00173">
    <property type="entry name" value="Cyt-b5"/>
    <property type="match status" value="1"/>
</dbReference>
<dbReference type="Gene3D" id="3.10.120.10">
    <property type="entry name" value="Cytochrome b5-like heme/steroid binding domain"/>
    <property type="match status" value="1"/>
</dbReference>
<dbReference type="InterPro" id="IPR050668">
    <property type="entry name" value="Cytochrome_b5"/>
</dbReference>
<keyword evidence="3" id="KW-0408">Iron</keyword>
<evidence type="ECO:0000256" key="2">
    <source>
        <dbReference type="ARBA" id="ARBA00022723"/>
    </source>
</evidence>
<dbReference type="Proteomes" id="UP001652740">
    <property type="component" value="Unplaced"/>
</dbReference>